<protein>
    <submittedName>
        <fullName evidence="2">Uncharacterized protein</fullName>
    </submittedName>
</protein>
<dbReference type="Proteomes" id="UP000634136">
    <property type="component" value="Unassembled WGS sequence"/>
</dbReference>
<comment type="caution">
    <text evidence="2">The sequence shown here is derived from an EMBL/GenBank/DDBJ whole genome shotgun (WGS) entry which is preliminary data.</text>
</comment>
<feature type="region of interest" description="Disordered" evidence="1">
    <location>
        <begin position="1"/>
        <end position="29"/>
    </location>
</feature>
<evidence type="ECO:0000313" key="3">
    <source>
        <dbReference type="Proteomes" id="UP000634136"/>
    </source>
</evidence>
<dbReference type="AlphaFoldDB" id="A0A835CA06"/>
<keyword evidence="3" id="KW-1185">Reference proteome</keyword>
<organism evidence="2 3">
    <name type="scientific">Senna tora</name>
    <dbReference type="NCBI Taxonomy" id="362788"/>
    <lineage>
        <taxon>Eukaryota</taxon>
        <taxon>Viridiplantae</taxon>
        <taxon>Streptophyta</taxon>
        <taxon>Embryophyta</taxon>
        <taxon>Tracheophyta</taxon>
        <taxon>Spermatophyta</taxon>
        <taxon>Magnoliopsida</taxon>
        <taxon>eudicotyledons</taxon>
        <taxon>Gunneridae</taxon>
        <taxon>Pentapetalae</taxon>
        <taxon>rosids</taxon>
        <taxon>fabids</taxon>
        <taxon>Fabales</taxon>
        <taxon>Fabaceae</taxon>
        <taxon>Caesalpinioideae</taxon>
        <taxon>Cassia clade</taxon>
        <taxon>Senna</taxon>
    </lineage>
</organism>
<accession>A0A835CA06</accession>
<evidence type="ECO:0000313" key="2">
    <source>
        <dbReference type="EMBL" id="KAF7834466.1"/>
    </source>
</evidence>
<name>A0A835CA06_9FABA</name>
<gene>
    <name evidence="2" type="ORF">G2W53_009325</name>
</gene>
<sequence length="171" mass="19000">MSDTNNGATSTSKPNARQTRNQFRRQAQPLIGSRNVVDTTFGEGTSRKFGTSDATLEPKNDTINIGVPYEVNIPVETHCGTYMLSTRMGCLMSHVTRLVSKANMAHLLLAKEIASYERKWLGLGFENPHLRQSGEDLSFWHMLARRAGNSTRLTIPSIQHPTMLVQPDACP</sequence>
<proteinExistence type="predicted"/>
<reference evidence="2" key="1">
    <citation type="submission" date="2020-09" db="EMBL/GenBank/DDBJ databases">
        <title>Genome-Enabled Discovery of Anthraquinone Biosynthesis in Senna tora.</title>
        <authorList>
            <person name="Kang S.-H."/>
            <person name="Pandey R.P."/>
            <person name="Lee C.-M."/>
            <person name="Sim J.-S."/>
            <person name="Jeong J.-T."/>
            <person name="Choi B.-S."/>
            <person name="Jung M."/>
            <person name="Ginzburg D."/>
            <person name="Zhao K."/>
            <person name="Won S.Y."/>
            <person name="Oh T.-J."/>
            <person name="Yu Y."/>
            <person name="Kim N.-H."/>
            <person name="Lee O.R."/>
            <person name="Lee T.-H."/>
            <person name="Bashyal P."/>
            <person name="Kim T.-S."/>
            <person name="Lee W.-H."/>
            <person name="Kawkins C."/>
            <person name="Kim C.-K."/>
            <person name="Kim J.S."/>
            <person name="Ahn B.O."/>
            <person name="Rhee S.Y."/>
            <person name="Sohng J.K."/>
        </authorList>
    </citation>
    <scope>NUCLEOTIDE SEQUENCE</scope>
    <source>
        <tissue evidence="2">Leaf</tissue>
    </source>
</reference>
<evidence type="ECO:0000256" key="1">
    <source>
        <dbReference type="SAM" id="MobiDB-lite"/>
    </source>
</evidence>
<feature type="compositionally biased region" description="Polar residues" evidence="1">
    <location>
        <begin position="1"/>
        <end position="25"/>
    </location>
</feature>
<dbReference type="EMBL" id="JAAIUW010000004">
    <property type="protein sequence ID" value="KAF7834466.1"/>
    <property type="molecule type" value="Genomic_DNA"/>
</dbReference>